<accession>A0ABS6US48</accession>
<name>A0ABS6US48_9PSEU</name>
<dbReference type="EMBL" id="JADQDK010000001">
    <property type="protein sequence ID" value="MBW0135069.1"/>
    <property type="molecule type" value="Genomic_DNA"/>
</dbReference>
<reference evidence="1 2" key="1">
    <citation type="submission" date="2020-11" db="EMBL/GenBank/DDBJ databases">
        <title>Pseudonocardia abyssalis sp. nov. and Pseudonocardia oceani sp. nov., description and phylogenomic analysis of two novel actinomycetes isolated from the deep Southern Ocean.</title>
        <authorList>
            <person name="Parra J."/>
        </authorList>
    </citation>
    <scope>NUCLEOTIDE SEQUENCE [LARGE SCALE GENOMIC DNA]</scope>
    <source>
        <strain evidence="1 2">KRD-168</strain>
    </source>
</reference>
<gene>
    <name evidence="1" type="ORF">I4I81_12490</name>
</gene>
<keyword evidence="2" id="KW-1185">Reference proteome</keyword>
<protein>
    <submittedName>
        <fullName evidence="1">Uncharacterized protein</fullName>
    </submittedName>
</protein>
<sequence>MELVKTLRPLDLSLDQVRELIETMDSAAITTDADEADVISSRLAMYRVLAESRIETLRSQVQGLERLSRAIRTIEAEARERTI</sequence>
<evidence type="ECO:0000313" key="1">
    <source>
        <dbReference type="EMBL" id="MBW0135069.1"/>
    </source>
</evidence>
<proteinExistence type="predicted"/>
<comment type="caution">
    <text evidence="1">The sequence shown here is derived from an EMBL/GenBank/DDBJ whole genome shotgun (WGS) entry which is preliminary data.</text>
</comment>
<evidence type="ECO:0000313" key="2">
    <source>
        <dbReference type="Proteomes" id="UP000694287"/>
    </source>
</evidence>
<organism evidence="1 2">
    <name type="scientific">Pseudonocardia abyssalis</name>
    <dbReference type="NCBI Taxonomy" id="2792008"/>
    <lineage>
        <taxon>Bacteria</taxon>
        <taxon>Bacillati</taxon>
        <taxon>Actinomycetota</taxon>
        <taxon>Actinomycetes</taxon>
        <taxon>Pseudonocardiales</taxon>
        <taxon>Pseudonocardiaceae</taxon>
        <taxon>Pseudonocardia</taxon>
    </lineage>
</organism>
<dbReference type="Proteomes" id="UP000694287">
    <property type="component" value="Unassembled WGS sequence"/>
</dbReference>